<proteinExistence type="predicted"/>
<gene>
    <name evidence="1" type="ORF">BK022_22885</name>
</gene>
<dbReference type="EMBL" id="MNAO01000396">
    <property type="protein sequence ID" value="OHV14911.1"/>
    <property type="molecule type" value="Genomic_DNA"/>
</dbReference>
<evidence type="ECO:0000313" key="2">
    <source>
        <dbReference type="Proteomes" id="UP000180215"/>
    </source>
</evidence>
<name>A0A1S1P0U6_METEX</name>
<evidence type="ECO:0000313" key="1">
    <source>
        <dbReference type="EMBL" id="OHV14911.1"/>
    </source>
</evidence>
<sequence>MIEPNQTAFIVKVTWPDADMPNGRLTMLYAVLADDPETGVQIVKNAVKADAEVELSEARLSQDTAQAIGLLPGYARAL</sequence>
<dbReference type="Proteomes" id="UP000180215">
    <property type="component" value="Unassembled WGS sequence"/>
</dbReference>
<reference evidence="1 2" key="1">
    <citation type="submission" date="2016-10" db="EMBL/GenBank/DDBJ databases">
        <title>Draft genome sequence of Methylobacterium extorquens CP3, a seed endophyte of Crotalaria pumila with plant growth-promoting and metal tolerance properties.</title>
        <authorList>
            <person name="Sanchez-Lopez A.S."/>
            <person name="Van Hamme J.D."/>
            <person name="Thijs S."/>
            <person name="Mcammond B.M."/>
            <person name="Stevens V."/>
            <person name="Gonzalez-Chavez M.D.C."/>
            <person name="Vangronsveld J."/>
        </authorList>
    </citation>
    <scope>NUCLEOTIDE SEQUENCE [LARGE SCALE GENOMIC DNA]</scope>
    <source>
        <strain evidence="1 2">CP3</strain>
    </source>
</reference>
<dbReference type="AlphaFoldDB" id="A0A1S1P0U6"/>
<dbReference type="RefSeq" id="WP_082291387.1">
    <property type="nucleotide sequence ID" value="NZ_JALJXG010000001.1"/>
</dbReference>
<organism evidence="1 2">
    <name type="scientific">Methylorubrum extorquens</name>
    <name type="common">Methylobacterium dichloromethanicum</name>
    <name type="synonym">Methylobacterium extorquens</name>
    <dbReference type="NCBI Taxonomy" id="408"/>
    <lineage>
        <taxon>Bacteria</taxon>
        <taxon>Pseudomonadati</taxon>
        <taxon>Pseudomonadota</taxon>
        <taxon>Alphaproteobacteria</taxon>
        <taxon>Hyphomicrobiales</taxon>
        <taxon>Methylobacteriaceae</taxon>
        <taxon>Methylorubrum</taxon>
    </lineage>
</organism>
<comment type="caution">
    <text evidence="1">The sequence shown here is derived from an EMBL/GenBank/DDBJ whole genome shotgun (WGS) entry which is preliminary data.</text>
</comment>
<protein>
    <submittedName>
        <fullName evidence="1">Uncharacterized protein</fullName>
    </submittedName>
</protein>
<accession>A0A1S1P0U6</accession>